<evidence type="ECO:0000313" key="4">
    <source>
        <dbReference type="Proteomes" id="UP000076335"/>
    </source>
</evidence>
<dbReference type="Pfam" id="PF13230">
    <property type="entry name" value="GATase_4"/>
    <property type="match status" value="1"/>
</dbReference>
<dbReference type="InterPro" id="IPR026869">
    <property type="entry name" value="EgtC-like"/>
</dbReference>
<feature type="domain" description="Glutamine amidotransferase type-2" evidence="2">
    <location>
        <begin position="2"/>
        <end position="264"/>
    </location>
</feature>
<sequence>MCRWLSYIGDPVYLEKLVFEPRHSLVEQSLHAEQAKTPTNGDGFGIGWYDERKTPGLYREILPAWNDPNLRSLAHHIRSGMFFAHVRASTGTETSRTNCHPFAHENYLFMHNGQIGDYPMVRRVLEAMIDDEFYATRHGTTDSELIFCLMLTFGLRTDPHRAIRKTIEVVEREMKDRGATAPFRFTACLSNGESVCAIRHASDDKPPSLYWRKRGDHVIVVSEPLDTESDSWIAVAPNHTLHVCRDLNVCEEPTLSATGCLGAA</sequence>
<protein>
    <submittedName>
        <fullName evidence="3">Class II glutamine amidotransferase</fullName>
    </submittedName>
</protein>
<organism evidence="3 4">
    <name type="scientific">Thalassospira lucentensis</name>
    <dbReference type="NCBI Taxonomy" id="168935"/>
    <lineage>
        <taxon>Bacteria</taxon>
        <taxon>Pseudomonadati</taxon>
        <taxon>Pseudomonadota</taxon>
        <taxon>Alphaproteobacteria</taxon>
        <taxon>Rhodospirillales</taxon>
        <taxon>Thalassospiraceae</taxon>
        <taxon>Thalassospira</taxon>
    </lineage>
</organism>
<dbReference type="CDD" id="cd01908">
    <property type="entry name" value="YafJ"/>
    <property type="match status" value="1"/>
</dbReference>
<dbReference type="GO" id="GO:0016740">
    <property type="term" value="F:transferase activity"/>
    <property type="evidence" value="ECO:0007669"/>
    <property type="project" value="UniProtKB-KW"/>
</dbReference>
<evidence type="ECO:0000313" key="3">
    <source>
        <dbReference type="EMBL" id="KZB64037.1"/>
    </source>
</evidence>
<dbReference type="PANTHER" id="PTHR43187">
    <property type="entry name" value="GLUTAMINE AMIDOTRANSFERASE DUG3-RELATED"/>
    <property type="match status" value="1"/>
</dbReference>
<dbReference type="InterPro" id="IPR052373">
    <property type="entry name" value="Gamma-glu_amide_hydrolase"/>
</dbReference>
<dbReference type="Proteomes" id="UP000076335">
    <property type="component" value="Unassembled WGS sequence"/>
</dbReference>
<dbReference type="PANTHER" id="PTHR43187:SF1">
    <property type="entry name" value="GLUTAMINE AMIDOTRANSFERASE DUG3-RELATED"/>
    <property type="match status" value="1"/>
</dbReference>
<name>A0A154L4J2_9PROT</name>
<dbReference type="Gene3D" id="3.60.20.10">
    <property type="entry name" value="Glutamine Phosphoribosylpyrophosphate, subunit 1, domain 1"/>
    <property type="match status" value="1"/>
</dbReference>
<dbReference type="AlphaFoldDB" id="A0A154L4J2"/>
<dbReference type="InterPro" id="IPR017932">
    <property type="entry name" value="GATase_2_dom"/>
</dbReference>
<keyword evidence="1 3" id="KW-0315">Glutamine amidotransferase</keyword>
<dbReference type="EMBL" id="LPVY01000013">
    <property type="protein sequence ID" value="KZB64037.1"/>
    <property type="molecule type" value="Genomic_DNA"/>
</dbReference>
<comment type="caution">
    <text evidence="3">The sequence shown here is derived from an EMBL/GenBank/DDBJ whole genome shotgun (WGS) entry which is preliminary data.</text>
</comment>
<dbReference type="RefSeq" id="WP_062952017.1">
    <property type="nucleotide sequence ID" value="NZ_LPVY01000013.1"/>
</dbReference>
<dbReference type="SUPFAM" id="SSF56235">
    <property type="entry name" value="N-terminal nucleophile aminohydrolases (Ntn hydrolases)"/>
    <property type="match status" value="1"/>
</dbReference>
<gene>
    <name evidence="3" type="ORF">AUP42_19775</name>
</gene>
<keyword evidence="3" id="KW-0808">Transferase</keyword>
<dbReference type="OrthoDB" id="9804310at2"/>
<evidence type="ECO:0000256" key="1">
    <source>
        <dbReference type="ARBA" id="ARBA00022962"/>
    </source>
</evidence>
<accession>A0A154L4J2</accession>
<evidence type="ECO:0000259" key="2">
    <source>
        <dbReference type="PROSITE" id="PS51278"/>
    </source>
</evidence>
<reference evidence="3 4" key="1">
    <citation type="submission" date="2015-12" db="EMBL/GenBank/DDBJ databases">
        <title>Genome sequence of Thalassospira lucentensis MCCC 1A02072.</title>
        <authorList>
            <person name="Lu L."/>
            <person name="Lai Q."/>
            <person name="Shao Z."/>
            <person name="Qian P."/>
        </authorList>
    </citation>
    <scope>NUCLEOTIDE SEQUENCE [LARGE SCALE GENOMIC DNA]</scope>
    <source>
        <strain evidence="3 4">MCCC 1A02072</strain>
    </source>
</reference>
<dbReference type="InterPro" id="IPR029055">
    <property type="entry name" value="Ntn_hydrolases_N"/>
</dbReference>
<dbReference type="PROSITE" id="PS51278">
    <property type="entry name" value="GATASE_TYPE_2"/>
    <property type="match status" value="1"/>
</dbReference>
<proteinExistence type="predicted"/>